<reference evidence="10" key="1">
    <citation type="journal article" date="2019" name="Int. J. Syst. Evol. Microbiol.">
        <title>The Global Catalogue of Microorganisms (GCM) 10K type strain sequencing project: providing services to taxonomists for standard genome sequencing and annotation.</title>
        <authorList>
            <consortium name="The Broad Institute Genomics Platform"/>
            <consortium name="The Broad Institute Genome Sequencing Center for Infectious Disease"/>
            <person name="Wu L."/>
            <person name="Ma J."/>
        </authorList>
    </citation>
    <scope>NUCLEOTIDE SEQUENCE [LARGE SCALE GENOMIC DNA]</scope>
    <source>
        <strain evidence="10">KCTC 42644</strain>
    </source>
</reference>
<evidence type="ECO:0000256" key="7">
    <source>
        <dbReference type="SAM" id="MobiDB-lite"/>
    </source>
</evidence>
<dbReference type="RefSeq" id="WP_380861689.1">
    <property type="nucleotide sequence ID" value="NZ_JBHRXV010000010.1"/>
</dbReference>
<keyword evidence="4" id="KW-0249">Electron transport</keyword>
<gene>
    <name evidence="9" type="ORF">ACFOMD_12105</name>
</gene>
<evidence type="ECO:0000259" key="8">
    <source>
        <dbReference type="PROSITE" id="PS51007"/>
    </source>
</evidence>
<keyword evidence="10" id="KW-1185">Reference proteome</keyword>
<dbReference type="Gene3D" id="1.10.760.10">
    <property type="entry name" value="Cytochrome c-like domain"/>
    <property type="match status" value="1"/>
</dbReference>
<dbReference type="InterPro" id="IPR002327">
    <property type="entry name" value="Cyt_c_1A/1B"/>
</dbReference>
<keyword evidence="3 6" id="KW-0479">Metal-binding</keyword>
<feature type="region of interest" description="Disordered" evidence="7">
    <location>
        <begin position="185"/>
        <end position="236"/>
    </location>
</feature>
<evidence type="ECO:0000256" key="4">
    <source>
        <dbReference type="ARBA" id="ARBA00022982"/>
    </source>
</evidence>
<evidence type="ECO:0000256" key="2">
    <source>
        <dbReference type="ARBA" id="ARBA00022617"/>
    </source>
</evidence>
<dbReference type="PROSITE" id="PS51007">
    <property type="entry name" value="CYTC"/>
    <property type="match status" value="1"/>
</dbReference>
<sequence>MLAALIAVLGLSTVTGMVYAPHKLEKPGYVVEGVEVEGEAGGAAAEAEKPIAFYLATANLEKGANSFKKCAACHTINQGGANGIGPNLYATVGKNHAHIAGFSYSSAMLETKGKTWDFDALNEWLKSPKAYIPGNKMSFAGLGKPQERADVIAYLNAQGTNLPFPAVPAEVVAGAPADAGAAATPAAEQGAALPGKAPDVPEAEVNAATVAQPQNNRGGPGASDITGTSKNDKQQQ</sequence>
<dbReference type="PANTHER" id="PTHR11961">
    <property type="entry name" value="CYTOCHROME C"/>
    <property type="match status" value="1"/>
</dbReference>
<dbReference type="Proteomes" id="UP001595615">
    <property type="component" value="Unassembled WGS sequence"/>
</dbReference>
<dbReference type="EMBL" id="JBHRXV010000010">
    <property type="protein sequence ID" value="MFC3713321.1"/>
    <property type="molecule type" value="Genomic_DNA"/>
</dbReference>
<evidence type="ECO:0000313" key="10">
    <source>
        <dbReference type="Proteomes" id="UP001595615"/>
    </source>
</evidence>
<evidence type="ECO:0000256" key="1">
    <source>
        <dbReference type="ARBA" id="ARBA00022448"/>
    </source>
</evidence>
<accession>A0ABV7XBX2</accession>
<organism evidence="9 10">
    <name type="scientific">Sphingoaurantiacus capsulatus</name>
    <dbReference type="NCBI Taxonomy" id="1771310"/>
    <lineage>
        <taxon>Bacteria</taxon>
        <taxon>Pseudomonadati</taxon>
        <taxon>Pseudomonadota</taxon>
        <taxon>Alphaproteobacteria</taxon>
        <taxon>Sphingomonadales</taxon>
        <taxon>Sphingosinicellaceae</taxon>
        <taxon>Sphingoaurantiacus</taxon>
    </lineage>
</organism>
<keyword evidence="2 6" id="KW-0349">Heme</keyword>
<dbReference type="InterPro" id="IPR009056">
    <property type="entry name" value="Cyt_c-like_dom"/>
</dbReference>
<evidence type="ECO:0000256" key="5">
    <source>
        <dbReference type="ARBA" id="ARBA00023004"/>
    </source>
</evidence>
<dbReference type="PRINTS" id="PR00604">
    <property type="entry name" value="CYTCHRMECIAB"/>
</dbReference>
<name>A0ABV7XBX2_9SPHN</name>
<protein>
    <submittedName>
        <fullName evidence="9">C-type cytochrome</fullName>
    </submittedName>
</protein>
<evidence type="ECO:0000313" key="9">
    <source>
        <dbReference type="EMBL" id="MFC3713321.1"/>
    </source>
</evidence>
<dbReference type="Pfam" id="PF00034">
    <property type="entry name" value="Cytochrom_C"/>
    <property type="match status" value="1"/>
</dbReference>
<evidence type="ECO:0000256" key="3">
    <source>
        <dbReference type="ARBA" id="ARBA00022723"/>
    </source>
</evidence>
<dbReference type="InterPro" id="IPR036909">
    <property type="entry name" value="Cyt_c-like_dom_sf"/>
</dbReference>
<feature type="domain" description="Cytochrome c" evidence="8">
    <location>
        <begin position="58"/>
        <end position="159"/>
    </location>
</feature>
<evidence type="ECO:0000256" key="6">
    <source>
        <dbReference type="PROSITE-ProRule" id="PRU00433"/>
    </source>
</evidence>
<keyword evidence="1" id="KW-0813">Transport</keyword>
<comment type="caution">
    <text evidence="9">The sequence shown here is derived from an EMBL/GenBank/DDBJ whole genome shotgun (WGS) entry which is preliminary data.</text>
</comment>
<keyword evidence="5 6" id="KW-0408">Iron</keyword>
<dbReference type="SUPFAM" id="SSF46626">
    <property type="entry name" value="Cytochrome c"/>
    <property type="match status" value="1"/>
</dbReference>
<proteinExistence type="predicted"/>